<name>A0AC61RD65_9BACT</name>
<protein>
    <submittedName>
        <fullName evidence="1">HesA/MoeB/ThiF family protein</fullName>
    </submittedName>
</protein>
<keyword evidence="2" id="KW-1185">Reference proteome</keyword>
<dbReference type="EMBL" id="SRYB01000016">
    <property type="protein sequence ID" value="TGY78162.1"/>
    <property type="molecule type" value="Genomic_DNA"/>
</dbReference>
<reference evidence="1" key="1">
    <citation type="submission" date="2019-04" db="EMBL/GenBank/DDBJ databases">
        <title>Microbes associate with the intestines of laboratory mice.</title>
        <authorList>
            <person name="Navarre W."/>
            <person name="Wong E."/>
            <person name="Huang K."/>
            <person name="Tropini C."/>
            <person name="Ng K."/>
            <person name="Yu B."/>
        </authorList>
    </citation>
    <scope>NUCLEOTIDE SEQUENCE</scope>
    <source>
        <strain evidence="1">NM04_E33</strain>
    </source>
</reference>
<comment type="caution">
    <text evidence="1">The sequence shown here is derived from an EMBL/GenBank/DDBJ whole genome shotgun (WGS) entry which is preliminary data.</text>
</comment>
<evidence type="ECO:0000313" key="1">
    <source>
        <dbReference type="EMBL" id="TGY78162.1"/>
    </source>
</evidence>
<accession>A0AC61RD65</accession>
<gene>
    <name evidence="1" type="ORF">E5331_11600</name>
</gene>
<evidence type="ECO:0000313" key="2">
    <source>
        <dbReference type="Proteomes" id="UP000306319"/>
    </source>
</evidence>
<dbReference type="Proteomes" id="UP000306319">
    <property type="component" value="Unassembled WGS sequence"/>
</dbReference>
<organism evidence="1 2">
    <name type="scientific">Lepagella muris</name>
    <dbReference type="NCBI Taxonomy" id="3032870"/>
    <lineage>
        <taxon>Bacteria</taxon>
        <taxon>Pseudomonadati</taxon>
        <taxon>Bacteroidota</taxon>
        <taxon>Bacteroidia</taxon>
        <taxon>Bacteroidales</taxon>
        <taxon>Muribaculaceae</taxon>
        <taxon>Lepagella</taxon>
    </lineage>
</organism>
<sequence>MDIERYSRQTLIDGFGESGQRKLFSSRVLVVGLGGLGAPVASYLVASGVGCIGLCDPDTVSLTNLQRQILYSEKEIGERKTDCALRRLGAMSPETEFRIIGEGLTEENAERFIADYDVVMDCTDNFSTRRLIGRVCRSVGIPWVHGSIEGTYGSVTVFNHDGKRQLEELYEDIDDLHDDRNRIIGTFGPVPGVVGSLQAMEAIKVLTGFGEVLDGRLLTMNLADMTFTTIEF</sequence>
<proteinExistence type="predicted"/>